<dbReference type="PANTHER" id="PTHR23022">
    <property type="entry name" value="TRANSPOSABLE ELEMENT-RELATED"/>
    <property type="match status" value="1"/>
</dbReference>
<protein>
    <recommendedName>
        <fullName evidence="3">Transposase</fullName>
    </recommendedName>
</protein>
<evidence type="ECO:0000313" key="1">
    <source>
        <dbReference type="EMBL" id="KAG2208581.1"/>
    </source>
</evidence>
<organism evidence="1 2">
    <name type="scientific">Mucor plumbeus</name>
    <dbReference type="NCBI Taxonomy" id="97098"/>
    <lineage>
        <taxon>Eukaryota</taxon>
        <taxon>Fungi</taxon>
        <taxon>Fungi incertae sedis</taxon>
        <taxon>Mucoromycota</taxon>
        <taxon>Mucoromycotina</taxon>
        <taxon>Mucoromycetes</taxon>
        <taxon>Mucorales</taxon>
        <taxon>Mucorineae</taxon>
        <taxon>Mucoraceae</taxon>
        <taxon>Mucor</taxon>
    </lineage>
</organism>
<gene>
    <name evidence="1" type="ORF">INT46_004916</name>
</gene>
<dbReference type="InterPro" id="IPR036397">
    <property type="entry name" value="RNaseH_sf"/>
</dbReference>
<dbReference type="GO" id="GO:0003676">
    <property type="term" value="F:nucleic acid binding"/>
    <property type="evidence" value="ECO:0007669"/>
    <property type="project" value="InterPro"/>
</dbReference>
<keyword evidence="2" id="KW-1185">Reference proteome</keyword>
<dbReference type="Gene3D" id="3.30.420.10">
    <property type="entry name" value="Ribonuclease H-like superfamily/Ribonuclease H"/>
    <property type="match status" value="2"/>
</dbReference>
<accession>A0A8H7V397</accession>
<reference evidence="1" key="1">
    <citation type="submission" date="2020-12" db="EMBL/GenBank/DDBJ databases">
        <title>Metabolic potential, ecology and presence of endohyphal bacteria is reflected in genomic diversity of Mucoromycotina.</title>
        <authorList>
            <person name="Muszewska A."/>
            <person name="Okrasinska A."/>
            <person name="Steczkiewicz K."/>
            <person name="Drgas O."/>
            <person name="Orlowska M."/>
            <person name="Perlinska-Lenart U."/>
            <person name="Aleksandrzak-Piekarczyk T."/>
            <person name="Szatraj K."/>
            <person name="Zielenkiewicz U."/>
            <person name="Pilsyk S."/>
            <person name="Malc E."/>
            <person name="Mieczkowski P."/>
            <person name="Kruszewska J.S."/>
            <person name="Biernat P."/>
            <person name="Pawlowska J."/>
        </authorList>
    </citation>
    <scope>NUCLEOTIDE SEQUENCE</scope>
    <source>
        <strain evidence="1">CBS 226.32</strain>
    </source>
</reference>
<dbReference type="Proteomes" id="UP000650833">
    <property type="component" value="Unassembled WGS sequence"/>
</dbReference>
<name>A0A8H7V397_9FUNG</name>
<evidence type="ECO:0008006" key="3">
    <source>
        <dbReference type="Google" id="ProtNLM"/>
    </source>
</evidence>
<dbReference type="AlphaFoldDB" id="A0A8H7V397"/>
<sequence length="270" mass="31507">MTIAAETVLREGVIGKPPQYPDLNPIKHLWHSLKLNLNSYATKAKKVQKLWQRVEEQWATFTKKACQRYIDSILVKINAAIKSKGHDTKQYGPKAVQDYLRLIEIDMSLSGVRKLVKRMGFKPRRKIKTNFISKKNKPLRLTWAKKHQHFTVDQWRQWVFSDETRVNLWGSDGNLYYWSNGGDILQPYQTEPRVEGDGGSTSLLDSLEYYDMNRNVIRFQQDNATPHTSGITQDWFSANGFIFESIRDWPAQNPDLNPIEHVWYQVPVRA</sequence>
<proteinExistence type="predicted"/>
<comment type="caution">
    <text evidence="1">The sequence shown here is derived from an EMBL/GenBank/DDBJ whole genome shotgun (WGS) entry which is preliminary data.</text>
</comment>
<dbReference type="InterPro" id="IPR052338">
    <property type="entry name" value="Transposase_5"/>
</dbReference>
<dbReference type="EMBL" id="JAEPRC010000111">
    <property type="protein sequence ID" value="KAG2208581.1"/>
    <property type="molecule type" value="Genomic_DNA"/>
</dbReference>
<dbReference type="OrthoDB" id="2311201at2759"/>
<evidence type="ECO:0000313" key="2">
    <source>
        <dbReference type="Proteomes" id="UP000650833"/>
    </source>
</evidence>
<dbReference type="PANTHER" id="PTHR23022:SF134">
    <property type="entry name" value="TRANSPOSABLE ELEMENT TC1 TRANSPOSASE"/>
    <property type="match status" value="1"/>
</dbReference>